<dbReference type="EMBL" id="DQVE01000041">
    <property type="protein sequence ID" value="HIP98447.1"/>
    <property type="molecule type" value="Genomic_DNA"/>
</dbReference>
<sequence length="93" mass="10332">MKKDYEKPVINRINLGLANKVGGKAFYSSRVRDNIDGVPIENLVDKFGPPFLSFPREGLGENLETLGGLLKTATPTGNLLDLIYSTKREKPRK</sequence>
<gene>
    <name evidence="1" type="ORF">EYH37_03685</name>
</gene>
<dbReference type="AlphaFoldDB" id="A0A9D0YQG2"/>
<name>A0A9D0YQG2_AQUAO</name>
<reference evidence="1" key="1">
    <citation type="journal article" date="2020" name="ISME J.">
        <title>Gammaproteobacteria mediating utilization of methyl-, sulfur- and petroleum organic compounds in deep ocean hydrothermal plumes.</title>
        <authorList>
            <person name="Zhou Z."/>
            <person name="Liu Y."/>
            <person name="Pan J."/>
            <person name="Cron B.R."/>
            <person name="Toner B.M."/>
            <person name="Anantharaman K."/>
            <person name="Breier J.A."/>
            <person name="Dick G.J."/>
            <person name="Li M."/>
        </authorList>
    </citation>
    <scope>NUCLEOTIDE SEQUENCE</scope>
    <source>
        <strain evidence="1">SZUA-1501</strain>
    </source>
</reference>
<protein>
    <submittedName>
        <fullName evidence="1">Uncharacterized protein</fullName>
    </submittedName>
</protein>
<proteinExistence type="predicted"/>
<evidence type="ECO:0000313" key="2">
    <source>
        <dbReference type="Proteomes" id="UP000606463"/>
    </source>
</evidence>
<comment type="caution">
    <text evidence="1">The sequence shown here is derived from an EMBL/GenBank/DDBJ whole genome shotgun (WGS) entry which is preliminary data.</text>
</comment>
<evidence type="ECO:0000313" key="1">
    <source>
        <dbReference type="EMBL" id="HIP98447.1"/>
    </source>
</evidence>
<accession>A0A9D0YQG2</accession>
<dbReference type="Proteomes" id="UP000606463">
    <property type="component" value="Unassembled WGS sequence"/>
</dbReference>
<organism evidence="1 2">
    <name type="scientific">Aquifex aeolicus</name>
    <dbReference type="NCBI Taxonomy" id="63363"/>
    <lineage>
        <taxon>Bacteria</taxon>
        <taxon>Pseudomonadati</taxon>
        <taxon>Aquificota</taxon>
        <taxon>Aquificia</taxon>
        <taxon>Aquificales</taxon>
        <taxon>Aquificaceae</taxon>
        <taxon>Aquifex</taxon>
    </lineage>
</organism>